<accession>M6EYV1</accession>
<dbReference type="EMBL" id="ANCE01000221">
    <property type="protein sequence ID" value="EMK20012.1"/>
    <property type="molecule type" value="Genomic_DNA"/>
</dbReference>
<proteinExistence type="predicted"/>
<dbReference type="OrthoDB" id="343585at2"/>
<reference evidence="1 2" key="1">
    <citation type="submission" date="2013-01" db="EMBL/GenBank/DDBJ databases">
        <authorList>
            <person name="Harkins D.M."/>
            <person name="Durkin A.S."/>
            <person name="Brinkac L.M."/>
            <person name="Haft D.H."/>
            <person name="Selengut J.D."/>
            <person name="Sanka R."/>
            <person name="DePew J."/>
            <person name="Purushe J."/>
            <person name="Galloway R.L."/>
            <person name="Vinetz J.M."/>
            <person name="Sutton G.G."/>
            <person name="Nierman W.C."/>
            <person name="Fouts D.E."/>
        </authorList>
    </citation>
    <scope>NUCLEOTIDE SEQUENCE [LARGE SCALE GENOMIC DNA]</scope>
    <source>
        <strain evidence="1 2">Nikolaevo</strain>
    </source>
</reference>
<evidence type="ECO:0000313" key="2">
    <source>
        <dbReference type="Proteomes" id="UP000011980"/>
    </source>
</evidence>
<dbReference type="Proteomes" id="UP000011980">
    <property type="component" value="Unassembled WGS sequence"/>
</dbReference>
<dbReference type="RefSeq" id="WP_020764338.1">
    <property type="nucleotide sequence ID" value="NZ_ANCE01000221.1"/>
</dbReference>
<evidence type="ECO:0000313" key="1">
    <source>
        <dbReference type="EMBL" id="EMK20012.1"/>
    </source>
</evidence>
<dbReference type="AlphaFoldDB" id="M6EYV1"/>
<dbReference type="NCBIfam" id="NF047436">
    <property type="entry name" value="LA_2272_repeat"/>
    <property type="match status" value="1"/>
</dbReference>
<comment type="caution">
    <text evidence="1">The sequence shown here is derived from an EMBL/GenBank/DDBJ whole genome shotgun (WGS) entry which is preliminary data.</text>
</comment>
<name>M6EYV1_9LEPT</name>
<evidence type="ECO:0008006" key="3">
    <source>
        <dbReference type="Google" id="ProtNLM"/>
    </source>
</evidence>
<protein>
    <recommendedName>
        <fullName evidence="3">PPE family protein</fullName>
    </recommendedName>
</protein>
<dbReference type="NCBIfam" id="NF047435">
    <property type="entry name" value="LA_2272_fam_lipo"/>
    <property type="match status" value="1"/>
</dbReference>
<organism evidence="1 2">
    <name type="scientific">Leptospira kirschneri serovar Bulgarica str. Nikolaevo</name>
    <dbReference type="NCBI Taxonomy" id="1240687"/>
    <lineage>
        <taxon>Bacteria</taxon>
        <taxon>Pseudomonadati</taxon>
        <taxon>Spirochaetota</taxon>
        <taxon>Spirochaetia</taxon>
        <taxon>Leptospirales</taxon>
        <taxon>Leptospiraceae</taxon>
        <taxon>Leptospira</taxon>
    </lineage>
</organism>
<gene>
    <name evidence="1" type="ORF">LEP1GSC008_2936</name>
</gene>
<dbReference type="PATRIC" id="fig|1240687.3.peg.4645"/>
<sequence>MSLFLSMIPIYKHCFFVFFVFNCGFALTPKANITIPLKTNTEVLRLNLLYGETHNNVYGLNLGLFNFIRNDLIGVQIGIVNETENAAGLQIGLLNNSDPTYGVLKVGFLNTNFFLDRGMPRPNPFYEDQEIKNQNVKGLAISIGAANVMSGRFNLGLFNWAEGFNIGLINMNEGSSFNLGIVNIGTSLEVSPKEKRTISLGIFNSGSDKEEFQIGIINYCPNNTIPIMLVANYCSSSSIQPKSEQNTSVKTNLEK</sequence>
<dbReference type="InterPro" id="IPR058093">
    <property type="entry name" value="LA_2272-like"/>
</dbReference>